<dbReference type="SMART" id="SM00702">
    <property type="entry name" value="P4Hc"/>
    <property type="match status" value="1"/>
</dbReference>
<dbReference type="EMBL" id="HBIO01010872">
    <property type="protein sequence ID" value="CAE0463590.1"/>
    <property type="molecule type" value="Transcribed_RNA"/>
</dbReference>
<name>A0A7S3V822_9STRA</name>
<keyword evidence="8" id="KW-0732">Signal</keyword>
<reference evidence="10" key="1">
    <citation type="submission" date="2021-01" db="EMBL/GenBank/DDBJ databases">
        <authorList>
            <person name="Corre E."/>
            <person name="Pelletier E."/>
            <person name="Niang G."/>
            <person name="Scheremetjew M."/>
            <person name="Finn R."/>
            <person name="Kale V."/>
            <person name="Holt S."/>
            <person name="Cochrane G."/>
            <person name="Meng A."/>
            <person name="Brown T."/>
            <person name="Cohen L."/>
        </authorList>
    </citation>
    <scope>NUCLEOTIDE SEQUENCE</scope>
    <source>
        <strain evidence="10">MM31A-1</strain>
    </source>
</reference>
<feature type="chain" id="PRO_5030641607" description="Fe2OG dioxygenase domain-containing protein" evidence="8">
    <location>
        <begin position="22"/>
        <end position="429"/>
    </location>
</feature>
<evidence type="ECO:0000256" key="5">
    <source>
        <dbReference type="ARBA" id="ARBA00023002"/>
    </source>
</evidence>
<dbReference type="PANTHER" id="PTHR24014">
    <property type="entry name" value="2-OXOGLUTARATE AND IRON-DEPENDENT OXYGENASE DOMAIN-CONTAINING PROTEIN 2"/>
    <property type="match status" value="1"/>
</dbReference>
<evidence type="ECO:0000256" key="3">
    <source>
        <dbReference type="ARBA" id="ARBA00022896"/>
    </source>
</evidence>
<evidence type="ECO:0000256" key="1">
    <source>
        <dbReference type="ARBA" id="ARBA00001961"/>
    </source>
</evidence>
<proteinExistence type="predicted"/>
<evidence type="ECO:0000313" key="10">
    <source>
        <dbReference type="EMBL" id="CAE0463590.1"/>
    </source>
</evidence>
<keyword evidence="3" id="KW-0847">Vitamin C</keyword>
<keyword evidence="5" id="KW-0560">Oxidoreductase</keyword>
<evidence type="ECO:0000256" key="8">
    <source>
        <dbReference type="SAM" id="SignalP"/>
    </source>
</evidence>
<protein>
    <recommendedName>
        <fullName evidence="9">Fe2OG dioxygenase domain-containing protein</fullName>
    </recommendedName>
</protein>
<keyword evidence="7" id="KW-0175">Coiled coil</keyword>
<keyword evidence="6" id="KW-0408">Iron</keyword>
<dbReference type="InterPro" id="IPR005123">
    <property type="entry name" value="Oxoglu/Fe-dep_dioxygenase_dom"/>
</dbReference>
<feature type="coiled-coil region" evidence="7">
    <location>
        <begin position="84"/>
        <end position="125"/>
    </location>
</feature>
<dbReference type="InterPro" id="IPR006620">
    <property type="entry name" value="Pro_4_hyd_alph"/>
</dbReference>
<dbReference type="GO" id="GO:0005506">
    <property type="term" value="F:iron ion binding"/>
    <property type="evidence" value="ECO:0007669"/>
    <property type="project" value="InterPro"/>
</dbReference>
<evidence type="ECO:0000256" key="6">
    <source>
        <dbReference type="ARBA" id="ARBA00023004"/>
    </source>
</evidence>
<evidence type="ECO:0000256" key="2">
    <source>
        <dbReference type="ARBA" id="ARBA00022723"/>
    </source>
</evidence>
<dbReference type="AlphaFoldDB" id="A0A7S3V822"/>
<feature type="domain" description="Fe2OG dioxygenase" evidence="9">
    <location>
        <begin position="281"/>
        <end position="387"/>
    </location>
</feature>
<dbReference type="GO" id="GO:0031418">
    <property type="term" value="F:L-ascorbic acid binding"/>
    <property type="evidence" value="ECO:0007669"/>
    <property type="project" value="UniProtKB-KW"/>
</dbReference>
<sequence>MRTENILFCFLFLNTLMSSDGKGNGVVGGGAINEKKPYLKLPQTVNDKEFGSNFDPDEFPSHLLHAMFGLDRYPNYISRWGSNLEDAEKLEHALEQQLAKVRSQKESLLDRNQAMKNLIEEAKLSQSDDDDIDWDVLKTPDSWEEIMDEVLAPEAVSAIFNSKQFKSSARVQLPSVQQVIDGQVNVQLDIAQLQDWLSEECFDVYSFPLLSQTFCERFKKAAKAIIKLSQTHTKENENGILKGLGRRPLDLDSIGASWVNDLLLHLIIQPLSKELFQKTEKFNHLDWRQGYLAGYSSEPSEKKIAQRHRLVPHTDDSEVTLNVGMGDDFMGGDLSFWNIRGTNEEGTHAGDFHPIIGTALIHAGRHLHEVKEVTRGDRYAFIIWARSWGSIRATTCPCCWMNRRHQEGSMTSNENKRVKHRCISGQQWN</sequence>
<dbReference type="PROSITE" id="PS51471">
    <property type="entry name" value="FE2OG_OXY"/>
    <property type="match status" value="1"/>
</dbReference>
<keyword evidence="2" id="KW-0479">Metal-binding</keyword>
<dbReference type="Gene3D" id="2.60.120.620">
    <property type="entry name" value="q2cbj1_9rhob like domain"/>
    <property type="match status" value="1"/>
</dbReference>
<dbReference type="GO" id="GO:0051213">
    <property type="term" value="F:dioxygenase activity"/>
    <property type="evidence" value="ECO:0007669"/>
    <property type="project" value="UniProtKB-KW"/>
</dbReference>
<dbReference type="GO" id="GO:0016705">
    <property type="term" value="F:oxidoreductase activity, acting on paired donors, with incorporation or reduction of molecular oxygen"/>
    <property type="evidence" value="ECO:0007669"/>
    <property type="project" value="InterPro"/>
</dbReference>
<comment type="cofactor">
    <cofactor evidence="1">
        <name>L-ascorbate</name>
        <dbReference type="ChEBI" id="CHEBI:38290"/>
    </cofactor>
</comment>
<keyword evidence="4" id="KW-0223">Dioxygenase</keyword>
<gene>
    <name evidence="10" type="ORF">CDEB00056_LOCUS8431</name>
</gene>
<dbReference type="PANTHER" id="PTHR24014:SF4">
    <property type="entry name" value="2-OXOGLUTARATE AND IRON-DEPENDENT OXYGENASE DOMAIN-CONTAINING PROTEIN 2"/>
    <property type="match status" value="1"/>
</dbReference>
<accession>A0A7S3V822</accession>
<evidence type="ECO:0000259" key="9">
    <source>
        <dbReference type="PROSITE" id="PS51471"/>
    </source>
</evidence>
<organism evidence="10">
    <name type="scientific">Chaetoceros debilis</name>
    <dbReference type="NCBI Taxonomy" id="122233"/>
    <lineage>
        <taxon>Eukaryota</taxon>
        <taxon>Sar</taxon>
        <taxon>Stramenopiles</taxon>
        <taxon>Ochrophyta</taxon>
        <taxon>Bacillariophyta</taxon>
        <taxon>Coscinodiscophyceae</taxon>
        <taxon>Chaetocerotophycidae</taxon>
        <taxon>Chaetocerotales</taxon>
        <taxon>Chaetocerotaceae</taxon>
        <taxon>Chaetoceros</taxon>
    </lineage>
</organism>
<feature type="signal peptide" evidence="8">
    <location>
        <begin position="1"/>
        <end position="21"/>
    </location>
</feature>
<evidence type="ECO:0000256" key="4">
    <source>
        <dbReference type="ARBA" id="ARBA00022964"/>
    </source>
</evidence>
<evidence type="ECO:0000256" key="7">
    <source>
        <dbReference type="SAM" id="Coils"/>
    </source>
</evidence>